<evidence type="ECO:0000313" key="2">
    <source>
        <dbReference type="EMBL" id="ABW33208.1"/>
    </source>
</evidence>
<dbReference type="Proteomes" id="UP000000268">
    <property type="component" value="Plasmid pREB7"/>
</dbReference>
<dbReference type="AlphaFoldDB" id="A8ZQC2"/>
<dbReference type="Gene3D" id="3.40.50.300">
    <property type="entry name" value="P-loop containing nucleotide triphosphate hydrolases"/>
    <property type="match status" value="1"/>
</dbReference>
<dbReference type="KEGG" id="amr:AM1_G0028"/>
<feature type="domain" description="CobQ/CobB/MinD/ParA nucleotide binding" evidence="1">
    <location>
        <begin position="5"/>
        <end position="184"/>
    </location>
</feature>
<name>A8ZQC2_ACAM1</name>
<evidence type="ECO:0000259" key="1">
    <source>
        <dbReference type="Pfam" id="PF01656"/>
    </source>
</evidence>
<proteinExistence type="predicted"/>
<dbReference type="PIRSF" id="PIRSF009320">
    <property type="entry name" value="Nuc_binding_HP_1000"/>
    <property type="match status" value="1"/>
</dbReference>
<dbReference type="Pfam" id="PF01656">
    <property type="entry name" value="CbiA"/>
    <property type="match status" value="1"/>
</dbReference>
<dbReference type="InterPro" id="IPR050678">
    <property type="entry name" value="DNA_Partitioning_ATPase"/>
</dbReference>
<organism evidence="2 3">
    <name type="scientific">Acaryochloris marina (strain MBIC 11017)</name>
    <dbReference type="NCBI Taxonomy" id="329726"/>
    <lineage>
        <taxon>Bacteria</taxon>
        <taxon>Bacillati</taxon>
        <taxon>Cyanobacteriota</taxon>
        <taxon>Cyanophyceae</taxon>
        <taxon>Acaryochloridales</taxon>
        <taxon>Acaryochloridaceae</taxon>
        <taxon>Acaryochloris</taxon>
    </lineage>
</organism>
<dbReference type="RefSeq" id="WP_012168277.1">
    <property type="nucleotide sequence ID" value="NC_009932.1"/>
</dbReference>
<reference evidence="2 3" key="1">
    <citation type="journal article" date="2008" name="Proc. Natl. Acad. Sci. U.S.A.">
        <title>Niche adaptation and genome expansion in the chlorophyll d-producing cyanobacterium Acaryochloris marina.</title>
        <authorList>
            <person name="Swingley W.D."/>
            <person name="Chen M."/>
            <person name="Cheung P.C."/>
            <person name="Conrad A.L."/>
            <person name="Dejesa L.C."/>
            <person name="Hao J."/>
            <person name="Honchak B.M."/>
            <person name="Karbach L.E."/>
            <person name="Kurdoglu A."/>
            <person name="Lahiri S."/>
            <person name="Mastrian S.D."/>
            <person name="Miyashita H."/>
            <person name="Page L."/>
            <person name="Ramakrishna P."/>
            <person name="Satoh S."/>
            <person name="Sattley W.M."/>
            <person name="Shimada Y."/>
            <person name="Taylor H.L."/>
            <person name="Tomo T."/>
            <person name="Tsuchiya T."/>
            <person name="Wang Z.T."/>
            <person name="Raymond J."/>
            <person name="Mimuro M."/>
            <person name="Blankenship R.E."/>
            <person name="Touchman J.W."/>
        </authorList>
    </citation>
    <scope>NUCLEOTIDE SEQUENCE [LARGE SCALE GENOMIC DNA]</scope>
    <source>
        <strain evidence="3">MBIC 11017</strain>
        <plasmid evidence="3">Plasmid pREB7</plasmid>
    </source>
</reference>
<keyword evidence="2" id="KW-0614">Plasmid</keyword>
<dbReference type="EMBL" id="CP000844">
    <property type="protein sequence ID" value="ABW33208.1"/>
    <property type="molecule type" value="Genomic_DNA"/>
</dbReference>
<keyword evidence="3" id="KW-1185">Reference proteome</keyword>
<dbReference type="InterPro" id="IPR027417">
    <property type="entry name" value="P-loop_NTPase"/>
</dbReference>
<geneLocation type="plasmid" evidence="2 3">
    <name>pREB7</name>
</geneLocation>
<dbReference type="eggNOG" id="COG1192">
    <property type="taxonomic scope" value="Bacteria"/>
</dbReference>
<gene>
    <name evidence="2" type="ordered locus">AM1_G0028</name>
</gene>
<dbReference type="PANTHER" id="PTHR13696:SF96">
    <property type="entry name" value="COBQ_COBB_MIND_PARA NUCLEOTIDE BINDING DOMAIN-CONTAINING PROTEIN"/>
    <property type="match status" value="1"/>
</dbReference>
<dbReference type="InterPro" id="IPR002586">
    <property type="entry name" value="CobQ/CobB/MinD/ParA_Nub-bd_dom"/>
</dbReference>
<sequence>MGKIISLVNEKGGSTKSTTCVHLATWLKNADYNVCVIDADPQKSSSVWIESLELDIPCTLMFSADDLIDKTGDLADEFDYVVIDSPGKTDEITRAILLVSDFALLPVPPAGLDLHPSQKTVRLVKQAQKVRGGLPKGALFINRAGKNTRLKDETKQALKDIKEVDTLETIVHFKQVIIDSFGQGQTVFSMKGRAAKDAAREFNKLFTELLEIM</sequence>
<protein>
    <submittedName>
        <fullName evidence="2">ParA protein, putative</fullName>
    </submittedName>
</protein>
<evidence type="ECO:0000313" key="3">
    <source>
        <dbReference type="Proteomes" id="UP000000268"/>
    </source>
</evidence>
<dbReference type="SUPFAM" id="SSF52540">
    <property type="entry name" value="P-loop containing nucleoside triphosphate hydrolases"/>
    <property type="match status" value="1"/>
</dbReference>
<dbReference type="HOGENOM" id="CLU_037612_5_3_3"/>
<accession>A8ZQC2</accession>
<dbReference type="CDD" id="cd02042">
    <property type="entry name" value="ParAB_family"/>
    <property type="match status" value="1"/>
</dbReference>
<dbReference type="PANTHER" id="PTHR13696">
    <property type="entry name" value="P-LOOP CONTAINING NUCLEOSIDE TRIPHOSPHATE HYDROLASE"/>
    <property type="match status" value="1"/>
</dbReference>